<feature type="domain" description="BTB" evidence="4">
    <location>
        <begin position="461"/>
        <end position="528"/>
    </location>
</feature>
<evidence type="ECO:0000256" key="1">
    <source>
        <dbReference type="ARBA" id="ARBA00023242"/>
    </source>
</evidence>
<dbReference type="InterPro" id="IPR035892">
    <property type="entry name" value="C2_domain_sf"/>
</dbReference>
<reference evidence="5 6" key="1">
    <citation type="journal article" date="2025" name="Microbiol. Resour. Announc.">
        <title>Draft genome sequences for Neonectria magnoliae and Neonectria punicea, canker pathogens of Liriodendron tulipifera and Acer saccharum in West Virginia.</title>
        <authorList>
            <person name="Petronek H.M."/>
            <person name="Kasson M.T."/>
            <person name="Metheny A.M."/>
            <person name="Stauder C.M."/>
            <person name="Lovett B."/>
            <person name="Lynch S.C."/>
            <person name="Garnas J.R."/>
            <person name="Kasson L.R."/>
            <person name="Stajich J.E."/>
        </authorList>
    </citation>
    <scope>NUCLEOTIDE SEQUENCE [LARGE SCALE GENOMIC DNA]</scope>
    <source>
        <strain evidence="5 6">NRRL 64651</strain>
    </source>
</reference>
<proteinExistence type="predicted"/>
<dbReference type="Pfam" id="PF00172">
    <property type="entry name" value="Zn_clus"/>
    <property type="match status" value="1"/>
</dbReference>
<dbReference type="Pfam" id="PF00168">
    <property type="entry name" value="C2"/>
    <property type="match status" value="1"/>
</dbReference>
<accession>A0ABR1I3A8</accession>
<dbReference type="CDD" id="cd00030">
    <property type="entry name" value="C2"/>
    <property type="match status" value="1"/>
</dbReference>
<dbReference type="SMART" id="SM00239">
    <property type="entry name" value="C2"/>
    <property type="match status" value="2"/>
</dbReference>
<dbReference type="PROSITE" id="PS50004">
    <property type="entry name" value="C2"/>
    <property type="match status" value="1"/>
</dbReference>
<dbReference type="Pfam" id="PF11951">
    <property type="entry name" value="Fungal_trans_2"/>
    <property type="match status" value="1"/>
</dbReference>
<dbReference type="PANTHER" id="PTHR45761">
    <property type="entry name" value="EXTENDED SYNAPTOTAGMIN-LIKE PROTEIN 2, ISOFORM C"/>
    <property type="match status" value="1"/>
</dbReference>
<dbReference type="Gene3D" id="3.30.710.10">
    <property type="entry name" value="Potassium Channel Kv1.1, Chain A"/>
    <property type="match status" value="1"/>
</dbReference>
<feature type="compositionally biased region" description="Low complexity" evidence="2">
    <location>
        <begin position="700"/>
        <end position="710"/>
    </location>
</feature>
<evidence type="ECO:0008006" key="7">
    <source>
        <dbReference type="Google" id="ProtNLM"/>
    </source>
</evidence>
<dbReference type="CDD" id="cd00067">
    <property type="entry name" value="GAL4"/>
    <property type="match status" value="1"/>
</dbReference>
<evidence type="ECO:0000313" key="5">
    <source>
        <dbReference type="EMBL" id="KAK7428019.1"/>
    </source>
</evidence>
<keyword evidence="6" id="KW-1185">Reference proteome</keyword>
<organism evidence="5 6">
    <name type="scientific">Neonectria magnoliae</name>
    <dbReference type="NCBI Taxonomy" id="2732573"/>
    <lineage>
        <taxon>Eukaryota</taxon>
        <taxon>Fungi</taxon>
        <taxon>Dikarya</taxon>
        <taxon>Ascomycota</taxon>
        <taxon>Pezizomycotina</taxon>
        <taxon>Sordariomycetes</taxon>
        <taxon>Hypocreomycetidae</taxon>
        <taxon>Hypocreales</taxon>
        <taxon>Nectriaceae</taxon>
        <taxon>Neonectria</taxon>
    </lineage>
</organism>
<dbReference type="InterPro" id="IPR021858">
    <property type="entry name" value="Fun_TF"/>
</dbReference>
<gene>
    <name evidence="5" type="ORF">QQZ08_005450</name>
</gene>
<keyword evidence="1" id="KW-0539">Nucleus</keyword>
<name>A0ABR1I3A8_9HYPO</name>
<dbReference type="InterPro" id="IPR000008">
    <property type="entry name" value="C2_dom"/>
</dbReference>
<dbReference type="Proteomes" id="UP001498421">
    <property type="component" value="Unassembled WGS sequence"/>
</dbReference>
<dbReference type="CDD" id="cd21670">
    <property type="entry name" value="SMP_ESyt"/>
    <property type="match status" value="1"/>
</dbReference>
<dbReference type="SUPFAM" id="SSF54695">
    <property type="entry name" value="POZ domain"/>
    <property type="match status" value="1"/>
</dbReference>
<evidence type="ECO:0000313" key="6">
    <source>
        <dbReference type="Proteomes" id="UP001498421"/>
    </source>
</evidence>
<evidence type="ECO:0000256" key="2">
    <source>
        <dbReference type="SAM" id="MobiDB-lite"/>
    </source>
</evidence>
<feature type="region of interest" description="Disordered" evidence="2">
    <location>
        <begin position="690"/>
        <end position="717"/>
    </location>
</feature>
<dbReference type="InterPro" id="IPR051634">
    <property type="entry name" value="Extended_Synaptotagmin"/>
</dbReference>
<dbReference type="Pfam" id="PF00651">
    <property type="entry name" value="BTB"/>
    <property type="match status" value="1"/>
</dbReference>
<comment type="caution">
    <text evidence="5">The sequence shown here is derived from an EMBL/GenBank/DDBJ whole genome shotgun (WGS) entry which is preliminary data.</text>
</comment>
<dbReference type="SUPFAM" id="SSF49562">
    <property type="entry name" value="C2 domain (Calcium/lipid-binding domain, CaLB)"/>
    <property type="match status" value="1"/>
</dbReference>
<dbReference type="CDD" id="cd18186">
    <property type="entry name" value="BTB_POZ_ZBTB_KLHL-like"/>
    <property type="match status" value="1"/>
</dbReference>
<dbReference type="PANTHER" id="PTHR45761:SF1">
    <property type="entry name" value="EXTENDED SYNAPTOTAGMIN-LIKE PROTEIN 2, ISOFORM C"/>
    <property type="match status" value="1"/>
</dbReference>
<dbReference type="SMART" id="SM00225">
    <property type="entry name" value="BTB"/>
    <property type="match status" value="1"/>
</dbReference>
<dbReference type="PROSITE" id="PS50097">
    <property type="entry name" value="BTB"/>
    <property type="match status" value="1"/>
</dbReference>
<dbReference type="InterPro" id="IPR001138">
    <property type="entry name" value="Zn2Cys6_DnaBD"/>
</dbReference>
<sequence>MASLVDKLTASGGAESADKIISLTFTKGFLNDIIAQLWPNINVAGGNMIKQIVEPMLESMLPGPLSTLHFVKLDFGPTPIRLSNVDVHKTDAQGIKLDIDLEWDGRCDFELEGKMVPKVIGAAQIAFINPPTLELDFTDAANLADFSLIDKAVRKVILNIIASMAVLPNRFLVKLDASNDYFKTFQHHLGVIRLTIGTATGLTGPKKSGAKRLLEKLVKDVPDCYCEVNVGAEGEWRTSTQKNKHDPMWDETHDFLVTDHDQCITIDVQDDDVGNDDDIGIAATTVKQILLAGGTQELSLVHKGQPTESKLTVHAKFYNFVDDSNGISAAESQSEGLICGLATVLIASVVGLTGQRDELNPSVKVSWGDKEFVTPGKTYSPGTDIFNPAFDTAFRFPITADKIANPPSFQLTLLNGTKESGSYEVPFASVVGARGMDLAEEFDVGSAFTRATRMLESGDYSDLLIVAKGREFRVHKAVVCPQSPVIAAALRRDCKEANTNTFTIEEFDIDTVKRMIDFMYTETYEIKTEDPRPCVPGEGPFDSWTLDFPGLPPDVKQKTLELTTSWGFTPSIATVTYTLLLHVGISAIANFYDMPKLRELSNKRIEDMFRTSWRKESFPIVATTIWSATGDKELHEILTSIATQNISDLVESPSFCDLDEAKHRCDLRTPQCSRCSKRKANCVYANAPLTSSPDAEDASSESSGSSTPAARSEEAVGGRGVSVVSRLSGNSVALVNPADASFDPFDSYPPTRLPRIHVQRLIHNFLSNIAFQYYPLDLNLASNPFVVSWWPLALEDPALFHVSLQTASLDEELRAQNGFPISGLLMADSVSLVRQKVEDSSLAFQDGTLNSVVTLAAIEHGKGNVQTTRMHIDGVKRMVGVRGGINQLKRSSPLTARMVAW</sequence>
<protein>
    <recommendedName>
        <fullName evidence="7">C2 domain-containing protein</fullName>
    </recommendedName>
</protein>
<evidence type="ECO:0000259" key="3">
    <source>
        <dbReference type="PROSITE" id="PS50004"/>
    </source>
</evidence>
<dbReference type="InterPro" id="IPR011333">
    <property type="entry name" value="SKP1/BTB/POZ_sf"/>
</dbReference>
<dbReference type="EMBL" id="JAZAVK010000046">
    <property type="protein sequence ID" value="KAK7428019.1"/>
    <property type="molecule type" value="Genomic_DNA"/>
</dbReference>
<feature type="domain" description="C2" evidence="3">
    <location>
        <begin position="171"/>
        <end position="300"/>
    </location>
</feature>
<dbReference type="InterPro" id="IPR000210">
    <property type="entry name" value="BTB/POZ_dom"/>
</dbReference>
<dbReference type="Gene3D" id="2.60.40.150">
    <property type="entry name" value="C2 domain"/>
    <property type="match status" value="1"/>
</dbReference>
<evidence type="ECO:0000259" key="4">
    <source>
        <dbReference type="PROSITE" id="PS50097"/>
    </source>
</evidence>